<organism evidence="1">
    <name type="scientific">Cucumis melo</name>
    <name type="common">Muskmelon</name>
    <dbReference type="NCBI Taxonomy" id="3656"/>
    <lineage>
        <taxon>Eukaryota</taxon>
        <taxon>Viridiplantae</taxon>
        <taxon>Streptophyta</taxon>
        <taxon>Embryophyta</taxon>
        <taxon>Tracheophyta</taxon>
        <taxon>Spermatophyta</taxon>
        <taxon>Magnoliopsida</taxon>
        <taxon>eudicotyledons</taxon>
        <taxon>Gunneridae</taxon>
        <taxon>Pentapetalae</taxon>
        <taxon>rosids</taxon>
        <taxon>fabids</taxon>
        <taxon>Cucurbitales</taxon>
        <taxon>Cucurbitaceae</taxon>
        <taxon>Benincaseae</taxon>
        <taxon>Cucumis</taxon>
    </lineage>
</organism>
<dbReference type="EnsemblPlants" id="MELO3C029599.2.1">
    <property type="protein sequence ID" value="MELO3C029599.2.1"/>
    <property type="gene ID" value="MELO3C029599.2"/>
</dbReference>
<reference evidence="1" key="1">
    <citation type="submission" date="2023-03" db="UniProtKB">
        <authorList>
            <consortium name="EnsemblPlants"/>
        </authorList>
    </citation>
    <scope>IDENTIFICATION</scope>
</reference>
<proteinExistence type="predicted"/>
<accession>A0A9I9E711</accession>
<name>A0A9I9E711_CUCME</name>
<sequence length="60" mass="7416">MKQKTNARFKIFTCFQSPKTHWKTISGVRLKELKTWELRKRIVRFLVWFKEFVNPKTKET</sequence>
<dbReference type="AlphaFoldDB" id="A0A9I9E711"/>
<protein>
    <submittedName>
        <fullName evidence="1">Uncharacterized protein</fullName>
    </submittedName>
</protein>
<dbReference type="Gramene" id="MELO3C029599.2.1">
    <property type="protein sequence ID" value="MELO3C029599.2.1"/>
    <property type="gene ID" value="MELO3C029599.2"/>
</dbReference>
<evidence type="ECO:0000313" key="1">
    <source>
        <dbReference type="EnsemblPlants" id="MELO3C029599.2.1"/>
    </source>
</evidence>